<organism evidence="1">
    <name type="scientific">Cyprideis torosa</name>
    <dbReference type="NCBI Taxonomy" id="163714"/>
    <lineage>
        <taxon>Eukaryota</taxon>
        <taxon>Metazoa</taxon>
        <taxon>Ecdysozoa</taxon>
        <taxon>Arthropoda</taxon>
        <taxon>Crustacea</taxon>
        <taxon>Oligostraca</taxon>
        <taxon>Ostracoda</taxon>
        <taxon>Podocopa</taxon>
        <taxon>Podocopida</taxon>
        <taxon>Cytherocopina</taxon>
        <taxon>Cytheroidea</taxon>
        <taxon>Cytherideidae</taxon>
        <taxon>Cyprideis</taxon>
    </lineage>
</organism>
<proteinExistence type="predicted"/>
<dbReference type="EMBL" id="OB670615">
    <property type="protein sequence ID" value="CAD7234962.1"/>
    <property type="molecule type" value="Genomic_DNA"/>
</dbReference>
<protein>
    <submittedName>
        <fullName evidence="1">Uncharacterized protein</fullName>
    </submittedName>
</protein>
<accession>A0A7R8ZX17</accession>
<sequence length="98" mass="10329">MRVHIQDEKEQDIKTVLDDIITSEIKNEELIKNTAEELLTTAEHCEGSLVTSTAEALAAAGGVDVGVDAWGTGDGVSFVDGFGVDSLGCNAEGYLTEN</sequence>
<gene>
    <name evidence="1" type="ORF">CTOB1V02_LOCUS12730</name>
    <name evidence="2" type="ORF">CTOB1V02_LOCUS12778</name>
</gene>
<reference evidence="1" key="1">
    <citation type="submission" date="2020-11" db="EMBL/GenBank/DDBJ databases">
        <authorList>
            <person name="Tran Van P."/>
        </authorList>
    </citation>
    <scope>NUCLEOTIDE SEQUENCE</scope>
</reference>
<name>A0A7R8ZX17_9CRUS</name>
<evidence type="ECO:0000313" key="1">
    <source>
        <dbReference type="EMBL" id="CAD7234914.1"/>
    </source>
</evidence>
<dbReference type="EMBL" id="OB670424">
    <property type="protein sequence ID" value="CAD7234914.1"/>
    <property type="molecule type" value="Genomic_DNA"/>
</dbReference>
<dbReference type="AlphaFoldDB" id="A0A7R8ZX17"/>
<evidence type="ECO:0000313" key="2">
    <source>
        <dbReference type="EMBL" id="CAD7234962.1"/>
    </source>
</evidence>